<evidence type="ECO:0008006" key="3">
    <source>
        <dbReference type="Google" id="ProtNLM"/>
    </source>
</evidence>
<dbReference type="InterPro" id="IPR035069">
    <property type="entry name" value="TTHA1013/TTHA0281-like"/>
</dbReference>
<dbReference type="Proteomes" id="UP000033096">
    <property type="component" value="Chromosome"/>
</dbReference>
<dbReference type="PATRIC" id="fig|1434123.4.peg.1938"/>
<dbReference type="GeneID" id="24810044"/>
<reference evidence="1 2" key="1">
    <citation type="submission" date="2014-07" db="EMBL/GenBank/DDBJ databases">
        <title>Methanogenic archaea and the global carbon cycle.</title>
        <authorList>
            <person name="Henriksen J.R."/>
            <person name="Luke J."/>
            <person name="Reinhart S."/>
            <person name="Benedict M.N."/>
            <person name="Youngblut N.D."/>
            <person name="Metcalf M.E."/>
            <person name="Whitaker R.J."/>
            <person name="Metcalf W.W."/>
        </authorList>
    </citation>
    <scope>NUCLEOTIDE SEQUENCE [LARGE SCALE GENOMIC DNA]</scope>
    <source>
        <strain evidence="1 2">Z-761</strain>
    </source>
</reference>
<dbReference type="RefSeq" id="WP_048120192.1">
    <property type="nucleotide sequence ID" value="NZ_CP009520.1"/>
</dbReference>
<evidence type="ECO:0000313" key="1">
    <source>
        <dbReference type="EMBL" id="AKB43877.1"/>
    </source>
</evidence>
<accession>A0A0E3Q3F4</accession>
<dbReference type="PANTHER" id="PTHR34504:SF2">
    <property type="entry name" value="UPF0150 PROTEIN SSL0259"/>
    <property type="match status" value="1"/>
</dbReference>
<sequence length="71" mass="8115">MRQFLVAITKEDDFFIARCPELNVTSQGKTLEEAEKNIKEAIELYIESFGTEDLPQQVSKPYLTLVEVAHV</sequence>
<dbReference type="STRING" id="1434123.MSVAZ_1608"/>
<dbReference type="SUPFAM" id="SSF143100">
    <property type="entry name" value="TTHA1013/TTHA0281-like"/>
    <property type="match status" value="1"/>
</dbReference>
<dbReference type="PANTHER" id="PTHR34504">
    <property type="entry name" value="ANTITOXIN HICB"/>
    <property type="match status" value="1"/>
</dbReference>
<proteinExistence type="predicted"/>
<keyword evidence="2" id="KW-1185">Reference proteome</keyword>
<dbReference type="KEGG" id="mvc:MSVAZ_1608"/>
<dbReference type="InterPro" id="IPR051404">
    <property type="entry name" value="TA_system_antitoxin"/>
</dbReference>
<dbReference type="Gene3D" id="3.30.160.250">
    <property type="match status" value="1"/>
</dbReference>
<name>A0A0E3Q3F4_9EURY</name>
<dbReference type="HOGENOM" id="CLU_114047_10_3_2"/>
<dbReference type="AlphaFoldDB" id="A0A0E3Q3F4"/>
<protein>
    <recommendedName>
        <fullName evidence="3">HicB-like antitoxin of toxin-antitoxin system domain-containing protein</fullName>
    </recommendedName>
</protein>
<gene>
    <name evidence="1" type="ORF">MSVAZ_1608</name>
</gene>
<dbReference type="EMBL" id="CP009520">
    <property type="protein sequence ID" value="AKB43877.1"/>
    <property type="molecule type" value="Genomic_DNA"/>
</dbReference>
<organism evidence="1 2">
    <name type="scientific">Methanosarcina vacuolata Z-761</name>
    <dbReference type="NCBI Taxonomy" id="1434123"/>
    <lineage>
        <taxon>Archaea</taxon>
        <taxon>Methanobacteriati</taxon>
        <taxon>Methanobacteriota</taxon>
        <taxon>Stenosarchaea group</taxon>
        <taxon>Methanomicrobia</taxon>
        <taxon>Methanosarcinales</taxon>
        <taxon>Methanosarcinaceae</taxon>
        <taxon>Methanosarcina</taxon>
    </lineage>
</organism>
<evidence type="ECO:0000313" key="2">
    <source>
        <dbReference type="Proteomes" id="UP000033096"/>
    </source>
</evidence>